<dbReference type="RefSeq" id="WP_033955463.1">
    <property type="nucleotide sequence ID" value="NZ_JTOC01000033.1"/>
</dbReference>
<proteinExistence type="predicted"/>
<dbReference type="AlphaFoldDB" id="A0A7M3A199"/>
<comment type="caution">
    <text evidence="1">The sequence shown here is derived from an EMBL/GenBank/DDBJ whole genome shotgun (WGS) entry which is preliminary data.</text>
</comment>
<protein>
    <submittedName>
        <fullName evidence="1">DUF1566 domain-containing protein</fullName>
    </submittedName>
</protein>
<evidence type="ECO:0000313" key="1">
    <source>
        <dbReference type="EMBL" id="RPM22930.1"/>
    </source>
</evidence>
<gene>
    <name evidence="1" type="ORF">IPC1295_00010</name>
</gene>
<sequence>MKREMITVKTPEGLVLKVPAHVVATTFVAAALAHVGLPQIPAVPAANETTSSDQASPALGKYWPGQGGHNGGFVPAREGVPAHYLIFAAQDVGDHAWGGRGDESDATSKVDGFANTQTLLAEGNHPAATACTKFEADGHSDFYLPAAAELYQGWLNAPELFAKDRWYWSSTQRSAYYAFGVLFSGGGQGSTGKNFELRVRPVRRMFI</sequence>
<reference evidence="1 2" key="1">
    <citation type="submission" date="2017-08" db="EMBL/GenBank/DDBJ databases">
        <authorList>
            <person name="Feschi L."/>
            <person name="Jeukens J."/>
            <person name="Emond-Rheault J.-G."/>
            <person name="Kukavica-Ibrulj I."/>
            <person name="Boyle B."/>
            <person name="Levesque R.C."/>
        </authorList>
    </citation>
    <scope>NUCLEOTIDE SEQUENCE [LARGE SCALE GENOMIC DNA]</scope>
    <source>
        <strain evidence="1 2">PA-W36</strain>
    </source>
</reference>
<evidence type="ECO:0000313" key="2">
    <source>
        <dbReference type="Proteomes" id="UP000284767"/>
    </source>
</evidence>
<reference evidence="1 2" key="2">
    <citation type="submission" date="2019-01" db="EMBL/GenBank/DDBJ databases">
        <title>The Pseudomonas aeruginosa pan-genome provides new insights on its population structure, horizontal gene transfer and pathogenicity.</title>
        <authorList>
            <person name="Freschi L."/>
            <person name="Vincent A.T."/>
            <person name="Jeukens J."/>
            <person name="Emond-Rheault J.-G."/>
            <person name="Kukavica-Ibrulj I."/>
            <person name="Dupont M.-J."/>
            <person name="Charette S.J."/>
            <person name="Boyle B."/>
            <person name="Levesque R.C."/>
        </authorList>
    </citation>
    <scope>NUCLEOTIDE SEQUENCE [LARGE SCALE GENOMIC DNA]</scope>
    <source>
        <strain evidence="1 2">PA-W36</strain>
    </source>
</reference>
<accession>A0A7M3A199</accession>
<organism evidence="1 2">
    <name type="scientific">Pseudomonas aeruginosa</name>
    <dbReference type="NCBI Taxonomy" id="287"/>
    <lineage>
        <taxon>Bacteria</taxon>
        <taxon>Pseudomonadati</taxon>
        <taxon>Pseudomonadota</taxon>
        <taxon>Gammaproteobacteria</taxon>
        <taxon>Pseudomonadales</taxon>
        <taxon>Pseudomonadaceae</taxon>
        <taxon>Pseudomonas</taxon>
    </lineage>
</organism>
<name>A0A7M3A199_PSEAI</name>
<dbReference type="Proteomes" id="UP000284767">
    <property type="component" value="Unassembled WGS sequence"/>
</dbReference>
<dbReference type="EMBL" id="NSNE01000001">
    <property type="protein sequence ID" value="RPM22930.1"/>
    <property type="molecule type" value="Genomic_DNA"/>
</dbReference>